<sequence>MVKKEFHNQHSNGTKVKLEIFDKYFNECLPVFIHTSFCKDIFIYDLFAGKGKDQNGEFGTSLNIIRGVSRHCHAISEKNKRVYIILNDKEQSNELSRNVDEYLASCKCDCDLDECVLKHNVDASSSNVIVKSEDFTTYFNNVIYPVLCKRKECAKIIFLDPFNFIMDDTLFKQLTSLKSTDYLCFMPSSYLRRFKKTDAFNSYIDKDKLLFDESRPNECHRVIARYFESLVADKEYYVGYFSIKYNKNIYGIIFGSNHSFGAEKFQKVCWDIDNVTGEADYNIDKEIVYNGQQSLFEEHSIPRKIKEFNELLTKLIKDKMIITDVDAYKFALKNRCLPKHAADVLKQLMNQGVINVFKTKTSDIHKIKIPTNIVYNETV</sequence>
<organism evidence="2 3">
    <name type="scientific">Bacteroides fragilis</name>
    <dbReference type="NCBI Taxonomy" id="817"/>
    <lineage>
        <taxon>Bacteria</taxon>
        <taxon>Pseudomonadati</taxon>
        <taxon>Bacteroidota</taxon>
        <taxon>Bacteroidia</taxon>
        <taxon>Bacteroidales</taxon>
        <taxon>Bacteroidaceae</taxon>
        <taxon>Bacteroides</taxon>
    </lineage>
</organism>
<name>A0A412YQP7_BACFG</name>
<dbReference type="EMBL" id="QRZH01000001">
    <property type="protein sequence ID" value="RGV59702.1"/>
    <property type="molecule type" value="Genomic_DNA"/>
</dbReference>
<dbReference type="Pfam" id="PF22560">
    <property type="entry name" value="GMT-wHTH"/>
    <property type="match status" value="1"/>
</dbReference>
<dbReference type="InterPro" id="IPR054339">
    <property type="entry name" value="GMT_wHTH"/>
</dbReference>
<reference evidence="2 3" key="1">
    <citation type="submission" date="2018-08" db="EMBL/GenBank/DDBJ databases">
        <title>A genome reference for cultivated species of the human gut microbiota.</title>
        <authorList>
            <person name="Zou Y."/>
            <person name="Xue W."/>
            <person name="Luo G."/>
        </authorList>
    </citation>
    <scope>NUCLEOTIDE SEQUENCE [LARGE SCALE GENOMIC DNA]</scope>
    <source>
        <strain evidence="2 3">AF14-26</strain>
    </source>
</reference>
<dbReference type="NCBIfam" id="TIGR04474">
    <property type="entry name" value="tcm_partner"/>
    <property type="match status" value="1"/>
</dbReference>
<protein>
    <recommendedName>
        <fullName evidence="1">GMT-like wHTH domain-containing protein</fullName>
    </recommendedName>
</protein>
<comment type="caution">
    <text evidence="2">The sequence shown here is derived from an EMBL/GenBank/DDBJ whole genome shotgun (WGS) entry which is preliminary data.</text>
</comment>
<accession>A0A412YQP7</accession>
<feature type="domain" description="GMT-like wHTH" evidence="1">
    <location>
        <begin position="291"/>
        <end position="360"/>
    </location>
</feature>
<gene>
    <name evidence="2" type="ORF">DWW08_00925</name>
</gene>
<evidence type="ECO:0000313" key="3">
    <source>
        <dbReference type="Proteomes" id="UP000286270"/>
    </source>
</evidence>
<dbReference type="RefSeq" id="WP_122141531.1">
    <property type="nucleotide sequence ID" value="NZ_JAFKPL010000002.1"/>
</dbReference>
<dbReference type="AlphaFoldDB" id="A0A412YQP7"/>
<dbReference type="InterPro" id="IPR031009">
    <property type="entry name" value="Tcm_partner"/>
</dbReference>
<evidence type="ECO:0000313" key="2">
    <source>
        <dbReference type="EMBL" id="RGV59702.1"/>
    </source>
</evidence>
<proteinExistence type="predicted"/>
<evidence type="ECO:0000259" key="1">
    <source>
        <dbReference type="Pfam" id="PF22560"/>
    </source>
</evidence>
<dbReference type="Proteomes" id="UP000286270">
    <property type="component" value="Unassembled WGS sequence"/>
</dbReference>